<evidence type="ECO:0000313" key="12">
    <source>
        <dbReference type="EMBL" id="MCD7455208.1"/>
    </source>
</evidence>
<dbReference type="InterPro" id="IPR058192">
    <property type="entry name" value="WHD_ROQ1-like"/>
</dbReference>
<dbReference type="PRINTS" id="PR00364">
    <property type="entry name" value="DISEASERSIST"/>
</dbReference>
<dbReference type="InterPro" id="IPR036390">
    <property type="entry name" value="WH_DNA-bd_sf"/>
</dbReference>
<evidence type="ECO:0000259" key="11">
    <source>
        <dbReference type="PROSITE" id="PS50104"/>
    </source>
</evidence>
<dbReference type="PANTHER" id="PTHR11017">
    <property type="entry name" value="LEUCINE-RICH REPEAT-CONTAINING PROTEIN"/>
    <property type="match status" value="1"/>
</dbReference>
<evidence type="ECO:0000256" key="2">
    <source>
        <dbReference type="ARBA" id="ARBA00011982"/>
    </source>
</evidence>
<dbReference type="Pfam" id="PF01582">
    <property type="entry name" value="TIR"/>
    <property type="match status" value="1"/>
</dbReference>
<dbReference type="Pfam" id="PF00931">
    <property type="entry name" value="NB-ARC"/>
    <property type="match status" value="1"/>
</dbReference>
<dbReference type="Pfam" id="PF20160">
    <property type="entry name" value="C-JID"/>
    <property type="match status" value="1"/>
</dbReference>
<dbReference type="Gene3D" id="3.40.50.300">
    <property type="entry name" value="P-loop containing nucleotide triphosphate hydrolases"/>
    <property type="match status" value="1"/>
</dbReference>
<comment type="catalytic activity">
    <reaction evidence="10">
        <text>NAD(+) + H2O = ADP-D-ribose + nicotinamide + H(+)</text>
        <dbReference type="Rhea" id="RHEA:16301"/>
        <dbReference type="ChEBI" id="CHEBI:15377"/>
        <dbReference type="ChEBI" id="CHEBI:15378"/>
        <dbReference type="ChEBI" id="CHEBI:17154"/>
        <dbReference type="ChEBI" id="CHEBI:57540"/>
        <dbReference type="ChEBI" id="CHEBI:57967"/>
        <dbReference type="EC" id="3.2.2.6"/>
    </reaction>
    <physiologicalReaction direction="left-to-right" evidence="10">
        <dbReference type="Rhea" id="RHEA:16302"/>
    </physiologicalReaction>
</comment>
<keyword evidence="4" id="KW-0677">Repeat</keyword>
<comment type="subcellular location">
    <subcellularLocation>
        <location evidence="1">Membrane</location>
        <topology evidence="1">Peripheral membrane protein</topology>
    </subcellularLocation>
</comment>
<dbReference type="InterPro" id="IPR044974">
    <property type="entry name" value="Disease_R_plants"/>
</dbReference>
<comment type="caution">
    <text evidence="12">The sequence shown here is derived from an EMBL/GenBank/DDBJ whole genome shotgun (WGS) entry which is preliminary data.</text>
</comment>
<evidence type="ECO:0000256" key="8">
    <source>
        <dbReference type="ARBA" id="ARBA00023054"/>
    </source>
</evidence>
<dbReference type="SUPFAM" id="SSF52200">
    <property type="entry name" value="Toll/Interleukin receptor TIR domain"/>
    <property type="match status" value="1"/>
</dbReference>
<dbReference type="Gene3D" id="1.10.8.430">
    <property type="entry name" value="Helical domain of apoptotic protease-activating factors"/>
    <property type="match status" value="1"/>
</dbReference>
<keyword evidence="9" id="KW-0472">Membrane</keyword>
<evidence type="ECO:0000256" key="9">
    <source>
        <dbReference type="ARBA" id="ARBA00023136"/>
    </source>
</evidence>
<dbReference type="InterPro" id="IPR000157">
    <property type="entry name" value="TIR_dom"/>
</dbReference>
<dbReference type="InterPro" id="IPR002182">
    <property type="entry name" value="NB-ARC"/>
</dbReference>
<dbReference type="PANTHER" id="PTHR11017:SF586">
    <property type="entry name" value="ADP-RIBOSYL CYCLASE_CYCLIC ADP-RIBOSE HYDROLASE"/>
    <property type="match status" value="1"/>
</dbReference>
<dbReference type="InterPro" id="IPR001611">
    <property type="entry name" value="Leu-rich_rpt"/>
</dbReference>
<protein>
    <recommendedName>
        <fullName evidence="2">ADP-ribosyl cyclase/cyclic ADP-ribose hydrolase</fullName>
        <ecNumber evidence="2">3.2.2.6</ecNumber>
    </recommendedName>
</protein>
<feature type="domain" description="TIR" evidence="11">
    <location>
        <begin position="4"/>
        <end position="173"/>
    </location>
</feature>
<dbReference type="InterPro" id="IPR027417">
    <property type="entry name" value="P-loop_NTPase"/>
</dbReference>
<name>A0ABS8S8R9_DATST</name>
<dbReference type="EMBL" id="JACEIK010000332">
    <property type="protein sequence ID" value="MCD7455208.1"/>
    <property type="molecule type" value="Genomic_DNA"/>
</dbReference>
<evidence type="ECO:0000256" key="1">
    <source>
        <dbReference type="ARBA" id="ARBA00004170"/>
    </source>
</evidence>
<keyword evidence="7" id="KW-0520">NAD</keyword>
<dbReference type="PROSITE" id="PS51450">
    <property type="entry name" value="LRR"/>
    <property type="match status" value="1"/>
</dbReference>
<dbReference type="InterPro" id="IPR045344">
    <property type="entry name" value="C-JID"/>
</dbReference>
<dbReference type="InterPro" id="IPR042197">
    <property type="entry name" value="Apaf_helical"/>
</dbReference>
<dbReference type="Proteomes" id="UP000823775">
    <property type="component" value="Unassembled WGS sequence"/>
</dbReference>
<dbReference type="Gene3D" id="3.80.10.10">
    <property type="entry name" value="Ribonuclease Inhibitor"/>
    <property type="match status" value="2"/>
</dbReference>
<evidence type="ECO:0000256" key="3">
    <source>
        <dbReference type="ARBA" id="ARBA00022614"/>
    </source>
</evidence>
<keyword evidence="6" id="KW-0611">Plant defense</keyword>
<evidence type="ECO:0000256" key="4">
    <source>
        <dbReference type="ARBA" id="ARBA00022737"/>
    </source>
</evidence>
<evidence type="ECO:0000256" key="7">
    <source>
        <dbReference type="ARBA" id="ARBA00023027"/>
    </source>
</evidence>
<evidence type="ECO:0000256" key="10">
    <source>
        <dbReference type="ARBA" id="ARBA00047304"/>
    </source>
</evidence>
<dbReference type="PROSITE" id="PS50104">
    <property type="entry name" value="TIR"/>
    <property type="match status" value="1"/>
</dbReference>
<dbReference type="SUPFAM" id="SSF52058">
    <property type="entry name" value="L domain-like"/>
    <property type="match status" value="1"/>
</dbReference>
<dbReference type="InterPro" id="IPR032675">
    <property type="entry name" value="LRR_dom_sf"/>
</dbReference>
<keyword evidence="8" id="KW-0175">Coiled coil</keyword>
<dbReference type="Pfam" id="PF23282">
    <property type="entry name" value="WHD_ROQ1"/>
    <property type="match status" value="1"/>
</dbReference>
<dbReference type="InterPro" id="IPR035897">
    <property type="entry name" value="Toll_tir_struct_dom_sf"/>
</dbReference>
<organism evidence="12 13">
    <name type="scientific">Datura stramonium</name>
    <name type="common">Jimsonweed</name>
    <name type="synonym">Common thornapple</name>
    <dbReference type="NCBI Taxonomy" id="4076"/>
    <lineage>
        <taxon>Eukaryota</taxon>
        <taxon>Viridiplantae</taxon>
        <taxon>Streptophyta</taxon>
        <taxon>Embryophyta</taxon>
        <taxon>Tracheophyta</taxon>
        <taxon>Spermatophyta</taxon>
        <taxon>Magnoliopsida</taxon>
        <taxon>eudicotyledons</taxon>
        <taxon>Gunneridae</taxon>
        <taxon>Pentapetalae</taxon>
        <taxon>asterids</taxon>
        <taxon>lamiids</taxon>
        <taxon>Solanales</taxon>
        <taxon>Solanaceae</taxon>
        <taxon>Solanoideae</taxon>
        <taxon>Datureae</taxon>
        <taxon>Datura</taxon>
    </lineage>
</organism>
<dbReference type="SUPFAM" id="SSF52540">
    <property type="entry name" value="P-loop containing nucleoside triphosphate hydrolases"/>
    <property type="match status" value="1"/>
</dbReference>
<keyword evidence="3" id="KW-0433">Leucine-rich repeat</keyword>
<accession>A0ABS8S8R9</accession>
<keyword evidence="13" id="KW-1185">Reference proteome</keyword>
<dbReference type="EC" id="3.2.2.6" evidence="2"/>
<evidence type="ECO:0000256" key="6">
    <source>
        <dbReference type="ARBA" id="ARBA00022821"/>
    </source>
</evidence>
<dbReference type="Gene3D" id="3.40.50.10140">
    <property type="entry name" value="Toll/interleukin-1 receptor homology (TIR) domain"/>
    <property type="match status" value="1"/>
</dbReference>
<evidence type="ECO:0000256" key="5">
    <source>
        <dbReference type="ARBA" id="ARBA00022801"/>
    </source>
</evidence>
<gene>
    <name evidence="12" type="ORF">HAX54_027390</name>
</gene>
<sequence length="1235" mass="141382">MSQFVHHAFLSFISKTFGDHLHTALLNAGIPTFRPNEEDKHQKKLQNAIQESRILIAVISKDYASSQRCLDELIYMTESKRAFGNFLLPVFYDVDPSDVRKQKGSFEEPFFKFEERYRSVNDERRKQWMEKVDQWRASLKEVADLGGMVLQNQADGFQSRFIQEIVKVVAGKLRRTVLSVAPHPIGIDSRVKDINLWLQEVSNSVDILAIHGMGGIGKTTVAKTAYNLNFDRFEGSSFLADVRKVLEKYDGLARLQRQLLSNILGKNVEKIYNVNEASIKIQEAISCKRVLLVLDDIDNIDQLNAVLGMRQWFYPGSKIIITTRNGHLLSSTEACRCRMYKLKSLDAKESLQLFCLHAFMEESPPLEYMDLTIDVVHHCKGIPLALKVLGSSLGDISIEVWESALKKLKAIPDSKILEKLRISYECLPDDNVQNLFLDIVCFFAGKDKDYAVTILDGCGFFSVVGIQILVDRCLLAIDHNKLMVHQLLQDMGREIIREESPWDPRKRSRIWKHKDAFNILQGKTGTERIQGLVLDIRMLKEVKYVGQNFNGHVGHRQFKYPAGERLLRMTDANSQGRQSLTVLELFRNAFSETSNDVQFEIEAFSRMQKLRILQLTEAKLTGSYQWFPKSLKLLHWRGFFLKSIPKDFPLESLVALDMRRSRLQQAWEGTRMLKLLKILNLSHSHFLRRTPDFSGLPNLKKLILKDCIRLFHIHESIGDLEALVLLNLRDCKNLTNLPRSFCKLKSLETLIISGCSGLSLSTIDLGKLESLKILHADEINYDHEKSWVALWQSWSSKLRKSPDYDNFSLYSLSSSLVSLSLAKCKLTDDALSLGVNNLFSLRHLNLSGNLISNLPQSITNLSMLQDLWLDACPSLQSLPNLPSRLIKLKATECPSLERVTNLPSLLETHTLFLDVRGSENLTEIPGLFKLEPIRNFREEMVNTLNHINLDDIQNAEVELFNRLTNTKRKYSVQGLYEFGIFSTYFPGSEIPSWFSRKGEESFVTVKVDSHTNTKIIGLNICIIYSCSNLQKSRCWVENQLGNWYSFFVKLNNVSKGVKWIYAPTFIGLPGPNENLTFLCHWKLGKYLEAGDEINVSIIGWSYTFQMKDFGVSLEHDTVETYLSIASSGESNELATKSSDPSAYLSAHSVMESYMPVYQLAWNHYCFSHPDYFLFNGHQRKQAAMRLILYQKLFEDFVQSPVDAGTEDDSDIDIYHEKYAEEAALAELEDDLEWPW</sequence>
<dbReference type="SUPFAM" id="SSF46785">
    <property type="entry name" value="Winged helix' DNA-binding domain"/>
    <property type="match status" value="1"/>
</dbReference>
<keyword evidence="5" id="KW-0378">Hydrolase</keyword>
<evidence type="ECO:0000313" key="13">
    <source>
        <dbReference type="Proteomes" id="UP000823775"/>
    </source>
</evidence>
<dbReference type="SMART" id="SM00255">
    <property type="entry name" value="TIR"/>
    <property type="match status" value="1"/>
</dbReference>
<proteinExistence type="predicted"/>
<reference evidence="12 13" key="1">
    <citation type="journal article" date="2021" name="BMC Genomics">
        <title>Datura genome reveals duplications of psychoactive alkaloid biosynthetic genes and high mutation rate following tissue culture.</title>
        <authorList>
            <person name="Rajewski A."/>
            <person name="Carter-House D."/>
            <person name="Stajich J."/>
            <person name="Litt A."/>
        </authorList>
    </citation>
    <scope>NUCLEOTIDE SEQUENCE [LARGE SCALE GENOMIC DNA]</scope>
    <source>
        <strain evidence="12">AR-01</strain>
    </source>
</reference>